<organism evidence="5 6">
    <name type="scientific">Paenibacillus naphthalenovorans</name>
    <dbReference type="NCBI Taxonomy" id="162209"/>
    <lineage>
        <taxon>Bacteria</taxon>
        <taxon>Bacillati</taxon>
        <taxon>Bacillota</taxon>
        <taxon>Bacilli</taxon>
        <taxon>Bacillales</taxon>
        <taxon>Paenibacillaceae</taxon>
        <taxon>Paenibacillus</taxon>
    </lineage>
</organism>
<dbReference type="CDD" id="cd13603">
    <property type="entry name" value="PBP2_TRAP_Siap_TeaA_like"/>
    <property type="match status" value="1"/>
</dbReference>
<dbReference type="PATRIC" id="fig|162209.4.peg.396"/>
<proteinExistence type="inferred from homology"/>
<dbReference type="RefSeq" id="WP_062406831.1">
    <property type="nucleotide sequence ID" value="NZ_BJCS01000002.1"/>
</dbReference>
<dbReference type="EMBL" id="CP013652">
    <property type="protein sequence ID" value="ALS20766.1"/>
    <property type="molecule type" value="Genomic_DNA"/>
</dbReference>
<dbReference type="GO" id="GO:0030288">
    <property type="term" value="C:outer membrane-bounded periplasmic space"/>
    <property type="evidence" value="ECO:0007669"/>
    <property type="project" value="InterPro"/>
</dbReference>
<dbReference type="GO" id="GO:0055085">
    <property type="term" value="P:transmembrane transport"/>
    <property type="evidence" value="ECO:0007669"/>
    <property type="project" value="InterPro"/>
</dbReference>
<reference evidence="5 6" key="2">
    <citation type="journal article" date="2016" name="Genome Announc.">
        <title>Complete Genome Sequences of Two Interactive Moderate Thermophiles, Paenibacillus napthalenovorans 32O-Y and Paenibacillus sp. 32O-W.</title>
        <authorList>
            <person name="Butler R.R.III."/>
            <person name="Wang J."/>
            <person name="Stark B.C."/>
            <person name="Pombert J.F."/>
        </authorList>
    </citation>
    <scope>NUCLEOTIDE SEQUENCE [LARGE SCALE GENOMIC DNA]</scope>
    <source>
        <strain evidence="5 6">32O-Y</strain>
    </source>
</reference>
<evidence type="ECO:0000256" key="1">
    <source>
        <dbReference type="ARBA" id="ARBA00004196"/>
    </source>
</evidence>
<evidence type="ECO:0000313" key="5">
    <source>
        <dbReference type="EMBL" id="ALS20766.1"/>
    </source>
</evidence>
<dbReference type="PROSITE" id="PS51257">
    <property type="entry name" value="PROKAR_LIPOPROTEIN"/>
    <property type="match status" value="1"/>
</dbReference>
<keyword evidence="6" id="KW-1185">Reference proteome</keyword>
<evidence type="ECO:0000313" key="6">
    <source>
        <dbReference type="Proteomes" id="UP000061660"/>
    </source>
</evidence>
<dbReference type="InterPro" id="IPR038404">
    <property type="entry name" value="TRAP_DctP_sf"/>
</dbReference>
<dbReference type="Gene3D" id="3.40.190.170">
    <property type="entry name" value="Bacterial extracellular solute-binding protein, family 7"/>
    <property type="match status" value="1"/>
</dbReference>
<keyword evidence="3" id="KW-0813">Transport</keyword>
<dbReference type="Proteomes" id="UP000061660">
    <property type="component" value="Chromosome"/>
</dbReference>
<reference evidence="6" key="1">
    <citation type="submission" date="2015-12" db="EMBL/GenBank/DDBJ databases">
        <title>Complete genome sequences of two moderately thermophilic Paenibacillus species.</title>
        <authorList>
            <person name="Butler R.III."/>
            <person name="Wang J."/>
            <person name="Stark B.C."/>
            <person name="Pombert J.-F."/>
        </authorList>
    </citation>
    <scope>NUCLEOTIDE SEQUENCE [LARGE SCALE GENOMIC DNA]</scope>
    <source>
        <strain evidence="6">32O-Y</strain>
    </source>
</reference>
<keyword evidence="4" id="KW-0732">Signal</keyword>
<evidence type="ECO:0000256" key="4">
    <source>
        <dbReference type="ARBA" id="ARBA00022729"/>
    </source>
</evidence>
<dbReference type="PIRSF" id="PIRSF006470">
    <property type="entry name" value="DctB"/>
    <property type="match status" value="1"/>
</dbReference>
<dbReference type="InterPro" id="IPR004682">
    <property type="entry name" value="TRAP_DctP"/>
</dbReference>
<dbReference type="Pfam" id="PF03480">
    <property type="entry name" value="DctP"/>
    <property type="match status" value="1"/>
</dbReference>
<comment type="similarity">
    <text evidence="2">Belongs to the bacterial solute-binding protein 7 family.</text>
</comment>
<comment type="subcellular location">
    <subcellularLocation>
        <location evidence="1">Cell envelope</location>
    </subcellularLocation>
</comment>
<dbReference type="NCBIfam" id="NF037995">
    <property type="entry name" value="TRAP_S1"/>
    <property type="match status" value="1"/>
</dbReference>
<sequence precursor="true">MKNKKWGAIILALSFMLTAAGCGSGQGTQGNSANAPQGSKSDNKAAFVFKLGHGTSSTSLYHTGAVKFKELVEAKTNGQIKVDIYTDGTIGQDNDLINFMKTGNVQMGMIGVEPVAVIAPKLKVIGLPYIFPNRESAYKVLDGPLGAEMVSELPQQQHLRVLGYFENGFRNVSNSKREVLTPADLQGLKLRTPQSPVSLSIFKALGANPTPMSFGELYTALEQKTVDGQENPLSLIYTNNFHEVQKYISITNHMYSPMLLMISEKTWSELSPELQKAVQEAANEARDYERKVSAEQEADLMKKLEEAGVKLSKPDLAPFVEATKDVHNEFDAEYGADLYKKITEATKQ</sequence>
<accession>A0A0U2W2K7</accession>
<dbReference type="NCBIfam" id="TIGR00787">
    <property type="entry name" value="dctP"/>
    <property type="match status" value="1"/>
</dbReference>
<dbReference type="STRING" id="162209.IJ22_03770"/>
<dbReference type="KEGG" id="pnp:IJ22_03770"/>
<dbReference type="OrthoDB" id="9776801at2"/>
<dbReference type="AlphaFoldDB" id="A0A0U2W2K7"/>
<dbReference type="InterPro" id="IPR018389">
    <property type="entry name" value="DctP_fam"/>
</dbReference>
<evidence type="ECO:0000256" key="2">
    <source>
        <dbReference type="ARBA" id="ARBA00009023"/>
    </source>
</evidence>
<dbReference type="PANTHER" id="PTHR33376:SF4">
    <property type="entry name" value="SIALIC ACID-BINDING PERIPLASMIC PROTEIN SIAP"/>
    <property type="match status" value="1"/>
</dbReference>
<dbReference type="PANTHER" id="PTHR33376">
    <property type="match status" value="1"/>
</dbReference>
<name>A0A0U2W2K7_9BACL</name>
<protein>
    <submittedName>
        <fullName evidence="5">C4-dicarboxylate ABC transporter</fullName>
    </submittedName>
</protein>
<evidence type="ECO:0000256" key="3">
    <source>
        <dbReference type="ARBA" id="ARBA00022448"/>
    </source>
</evidence>
<gene>
    <name evidence="5" type="ORF">IJ22_03770</name>
</gene>